<dbReference type="KEGG" id="sbn:Sbal195_4657"/>
<dbReference type="RefSeq" id="WP_011979498.1">
    <property type="nucleotide sequence ID" value="NC_009999.1"/>
</dbReference>
<dbReference type="GeneID" id="11779977"/>
<sequence length="651" mass="73323">MVASAHASAIQLNSPRYPEIESGLNYYTSESANVLTKPLTSLDIYNKETNEIERLSHDGFSINGITVATEGSSVIISNNTPRHFTEIAITDDINGFLIDEELKPFTSLTFESNLASGELHFMDPNTQFRSSPSKFEGSATHPDIESYNLFLSHLKQFYSKPSTETDFFDFFENRGESSSEILRKWNKTLSYDVPKTYRVNVSNSAGVASDSWLSINWPMAKFNNDREYIYPYVVFSHENAHTQGFNHSSGLAYGWDDYVSAGIKELFESDDVIPGIVAEESSEIYANYNLKNQSLVLFSNSVQNVDSISAIGDMDTLRFSGVSDNKYLIEMGRKSLSATTFNITYDGDKKFTYIVDDVYGEKIQSERDPYYLKPDEKLSYHFETTGKIIYYIPEQDNVLAHDTASQRSEAVWSGPATPTNITIRIKNTSDGKYYSLDLSAEKGGRHQMHQGAYSSILYISKQEGSYNQLPDGDYTSSFEVVAAGWHNQSYQKSFEVKVEFSKFETEVDRLWLDDWSDNYSKETPSGNSSVYFYVPENDNVISSTGPRKASKAVWSGQAGVTSVVVNVTGEDGKTYPVNLIGNKEFRGLAIKMEDGVQRGYGKLRFKIDTTSDTYNDLPEGMHYRANFNVVAKGWHDTSFSESVLINVEFKK</sequence>
<dbReference type="HOGENOM" id="CLU_420858_0_0_6"/>
<evidence type="ECO:0000313" key="1">
    <source>
        <dbReference type="EMBL" id="ABX51812.1"/>
    </source>
</evidence>
<dbReference type="AlphaFoldDB" id="A9L6N0"/>
<evidence type="ECO:0000313" key="2">
    <source>
        <dbReference type="Proteomes" id="UP000000770"/>
    </source>
</evidence>
<keyword evidence="1" id="KW-0614">Plasmid</keyword>
<protein>
    <submittedName>
        <fullName evidence="1">Uncharacterized protein</fullName>
    </submittedName>
</protein>
<geneLocation type="plasmid" evidence="1 2">
    <name>pS19502</name>
</geneLocation>
<name>A9L6N0_SHEB9</name>
<gene>
    <name evidence="1" type="ordered locus">Sbal195_4657</name>
</gene>
<proteinExistence type="predicted"/>
<dbReference type="EMBL" id="CP000893">
    <property type="protein sequence ID" value="ABX51812.1"/>
    <property type="molecule type" value="Genomic_DNA"/>
</dbReference>
<dbReference type="Proteomes" id="UP000000770">
    <property type="component" value="Plasmid pS19502"/>
</dbReference>
<organism evidence="1 2">
    <name type="scientific">Shewanella baltica (strain OS195)</name>
    <dbReference type="NCBI Taxonomy" id="399599"/>
    <lineage>
        <taxon>Bacteria</taxon>
        <taxon>Pseudomonadati</taxon>
        <taxon>Pseudomonadota</taxon>
        <taxon>Gammaproteobacteria</taxon>
        <taxon>Alteromonadales</taxon>
        <taxon>Shewanellaceae</taxon>
        <taxon>Shewanella</taxon>
    </lineage>
</organism>
<reference evidence="1 2" key="1">
    <citation type="submission" date="2007-11" db="EMBL/GenBank/DDBJ databases">
        <title>Complete sequence of plasmid2 pS19502 of Shewanella baltica OS195.</title>
        <authorList>
            <consortium name="US DOE Joint Genome Institute"/>
            <person name="Copeland A."/>
            <person name="Lucas S."/>
            <person name="Lapidus A."/>
            <person name="Barry K."/>
            <person name="Glavina del Rio T."/>
            <person name="Dalin E."/>
            <person name="Tice H."/>
            <person name="Pitluck S."/>
            <person name="Chain P."/>
            <person name="Malfatti S."/>
            <person name="Shin M."/>
            <person name="Vergez L."/>
            <person name="Schmutz J."/>
            <person name="Larimer F."/>
            <person name="Land M."/>
            <person name="Hauser L."/>
            <person name="Kyrpides N."/>
            <person name="Kim E."/>
            <person name="Brettar I."/>
            <person name="Rodrigues J."/>
            <person name="Konstantinidis K."/>
            <person name="Klappenbach J."/>
            <person name="Hofle M."/>
            <person name="Tiedje J."/>
            <person name="Richardson P."/>
        </authorList>
    </citation>
    <scope>NUCLEOTIDE SEQUENCE [LARGE SCALE GENOMIC DNA]</scope>
    <source>
        <strain evidence="2">OS195</strain>
        <plasmid evidence="2">Plasmid pS19502</plasmid>
    </source>
</reference>
<accession>A9L6N0</accession>